<accession>A0ABW2QDV8</accession>
<sequence>MNPQAMAWLKAAAVYFVIGVGMGIYMGASHDHTLKPVHAHVNLLGWASMALIGFYVLHFGDRMSRRLERIQFWLHQVGAVILLVSLSLLVLGNTAVEPVVGVTSIVVGASVLLFAVNVFRSLR</sequence>
<feature type="transmembrane region" description="Helical" evidence="1">
    <location>
        <begin position="72"/>
        <end position="92"/>
    </location>
</feature>
<comment type="caution">
    <text evidence="2">The sequence shown here is derived from an EMBL/GenBank/DDBJ whole genome shotgun (WGS) entry which is preliminary data.</text>
</comment>
<proteinExistence type="predicted"/>
<dbReference type="Proteomes" id="UP001596501">
    <property type="component" value="Unassembled WGS sequence"/>
</dbReference>
<dbReference type="EMBL" id="JBHTCA010000001">
    <property type="protein sequence ID" value="MFC7407649.1"/>
    <property type="molecule type" value="Genomic_DNA"/>
</dbReference>
<evidence type="ECO:0000313" key="2">
    <source>
        <dbReference type="EMBL" id="MFC7407649.1"/>
    </source>
</evidence>
<evidence type="ECO:0008006" key="4">
    <source>
        <dbReference type="Google" id="ProtNLM"/>
    </source>
</evidence>
<organism evidence="2 3">
    <name type="scientific">Hydrogenophaga atypica</name>
    <dbReference type="NCBI Taxonomy" id="249409"/>
    <lineage>
        <taxon>Bacteria</taxon>
        <taxon>Pseudomonadati</taxon>
        <taxon>Pseudomonadota</taxon>
        <taxon>Betaproteobacteria</taxon>
        <taxon>Burkholderiales</taxon>
        <taxon>Comamonadaceae</taxon>
        <taxon>Hydrogenophaga</taxon>
    </lineage>
</organism>
<dbReference type="InterPro" id="IPR036927">
    <property type="entry name" value="Cyt_c_oxase-like_su1_sf"/>
</dbReference>
<reference evidence="3" key="1">
    <citation type="journal article" date="2019" name="Int. J. Syst. Evol. Microbiol.">
        <title>The Global Catalogue of Microorganisms (GCM) 10K type strain sequencing project: providing services to taxonomists for standard genome sequencing and annotation.</title>
        <authorList>
            <consortium name="The Broad Institute Genomics Platform"/>
            <consortium name="The Broad Institute Genome Sequencing Center for Infectious Disease"/>
            <person name="Wu L."/>
            <person name="Ma J."/>
        </authorList>
    </citation>
    <scope>NUCLEOTIDE SEQUENCE [LARGE SCALE GENOMIC DNA]</scope>
    <source>
        <strain evidence="3">CGMCC 1.12371</strain>
    </source>
</reference>
<dbReference type="Gene3D" id="1.20.210.10">
    <property type="entry name" value="Cytochrome c oxidase-like, subunit I domain"/>
    <property type="match status" value="1"/>
</dbReference>
<keyword evidence="1" id="KW-0812">Transmembrane</keyword>
<evidence type="ECO:0000256" key="1">
    <source>
        <dbReference type="SAM" id="Phobius"/>
    </source>
</evidence>
<dbReference type="SUPFAM" id="SSF81442">
    <property type="entry name" value="Cytochrome c oxidase subunit I-like"/>
    <property type="match status" value="1"/>
</dbReference>
<gene>
    <name evidence="2" type="ORF">ACFQPB_02105</name>
</gene>
<evidence type="ECO:0000313" key="3">
    <source>
        <dbReference type="Proteomes" id="UP001596501"/>
    </source>
</evidence>
<keyword evidence="1" id="KW-1133">Transmembrane helix</keyword>
<dbReference type="RefSeq" id="WP_382219404.1">
    <property type="nucleotide sequence ID" value="NZ_JBHTCA010000001.1"/>
</dbReference>
<feature type="transmembrane region" description="Helical" evidence="1">
    <location>
        <begin position="7"/>
        <end position="28"/>
    </location>
</feature>
<protein>
    <recommendedName>
        <fullName evidence="4">TonB-dependent receptor</fullName>
    </recommendedName>
</protein>
<feature type="transmembrane region" description="Helical" evidence="1">
    <location>
        <begin position="98"/>
        <end position="119"/>
    </location>
</feature>
<keyword evidence="1" id="KW-0472">Membrane</keyword>
<feature type="transmembrane region" description="Helical" evidence="1">
    <location>
        <begin position="40"/>
        <end position="60"/>
    </location>
</feature>
<keyword evidence="3" id="KW-1185">Reference proteome</keyword>
<name>A0ABW2QDV8_9BURK</name>